<dbReference type="InterPro" id="IPR020719">
    <property type="entry name" value="RNA3'_term_phos_cycl-like_CS"/>
</dbReference>
<comment type="caution">
    <text evidence="16">The sequence shown here is derived from an EMBL/GenBank/DDBJ whole genome shotgun (WGS) entry which is preliminary data.</text>
</comment>
<evidence type="ECO:0000256" key="1">
    <source>
        <dbReference type="ARBA" id="ARBA00004496"/>
    </source>
</evidence>
<dbReference type="Proteomes" id="UP000325113">
    <property type="component" value="Unassembled WGS sequence"/>
</dbReference>
<feature type="compositionally biased region" description="Low complexity" evidence="11">
    <location>
        <begin position="1"/>
        <end position="27"/>
    </location>
</feature>
<evidence type="ECO:0000256" key="5">
    <source>
        <dbReference type="ARBA" id="ARBA00022598"/>
    </source>
</evidence>
<dbReference type="CDD" id="cd04320">
    <property type="entry name" value="AspRS_cyto_N"/>
    <property type="match status" value="1"/>
</dbReference>
<feature type="domain" description="Aminoacyl-transfer RNA synthetases class-II family profile" evidence="12">
    <location>
        <begin position="259"/>
        <end position="566"/>
    </location>
</feature>
<dbReference type="SUPFAM" id="SSF50249">
    <property type="entry name" value="Nucleic acid-binding proteins"/>
    <property type="match status" value="1"/>
</dbReference>
<dbReference type="Pfam" id="PF00152">
    <property type="entry name" value="tRNA-synt_2"/>
    <property type="match status" value="1"/>
</dbReference>
<keyword evidence="8" id="KW-0648">Protein biosynthesis</keyword>
<feature type="compositionally biased region" description="Low complexity" evidence="11">
    <location>
        <begin position="212"/>
        <end position="227"/>
    </location>
</feature>
<keyword evidence="6" id="KW-0547">Nucleotide-binding</keyword>
<dbReference type="NCBIfam" id="TIGR00458">
    <property type="entry name" value="aspS_nondisc"/>
    <property type="match status" value="1"/>
</dbReference>
<proteinExistence type="inferred from homology"/>
<dbReference type="Proteomes" id="UP000323011">
    <property type="component" value="Unassembled WGS sequence"/>
</dbReference>
<dbReference type="Gene3D" id="2.40.50.140">
    <property type="entry name" value="Nucleic acid-binding proteins"/>
    <property type="match status" value="1"/>
</dbReference>
<dbReference type="FunFam" id="3.30.930.10:FF:000013">
    <property type="entry name" value="Aspartate--tRNA ligase, cytoplasmic"/>
    <property type="match status" value="1"/>
</dbReference>
<dbReference type="InterPro" id="IPR012340">
    <property type="entry name" value="NA-bd_OB-fold"/>
</dbReference>
<dbReference type="InterPro" id="IPR006195">
    <property type="entry name" value="aa-tRNA-synth_II"/>
</dbReference>
<dbReference type="CDD" id="cd00776">
    <property type="entry name" value="AsxRS_core"/>
    <property type="match status" value="1"/>
</dbReference>
<dbReference type="PROSITE" id="PS50862">
    <property type="entry name" value="AA_TRNA_LIGASE_II"/>
    <property type="match status" value="1"/>
</dbReference>
<dbReference type="EC" id="6.1.1.12" evidence="3"/>
<evidence type="ECO:0000313" key="18">
    <source>
        <dbReference type="Proteomes" id="UP000323011"/>
    </source>
</evidence>
<evidence type="ECO:0000313" key="16">
    <source>
        <dbReference type="EMBL" id="KAA0164945.1"/>
    </source>
</evidence>
<evidence type="ECO:0000313" key="13">
    <source>
        <dbReference type="EMBL" id="KAA0146282.1"/>
    </source>
</evidence>
<keyword evidence="5" id="KW-0436">Ligase</keyword>
<evidence type="ECO:0000259" key="12">
    <source>
        <dbReference type="PROSITE" id="PS50862"/>
    </source>
</evidence>
<evidence type="ECO:0000256" key="8">
    <source>
        <dbReference type="ARBA" id="ARBA00022917"/>
    </source>
</evidence>
<dbReference type="Proteomes" id="UP000324907">
    <property type="component" value="Unassembled WGS sequence"/>
</dbReference>
<comment type="catalytic activity">
    <reaction evidence="10">
        <text>tRNA(Asp) + L-aspartate + ATP = L-aspartyl-tRNA(Asp) + AMP + diphosphate</text>
        <dbReference type="Rhea" id="RHEA:19649"/>
        <dbReference type="Rhea" id="RHEA-COMP:9660"/>
        <dbReference type="Rhea" id="RHEA-COMP:9678"/>
        <dbReference type="ChEBI" id="CHEBI:29991"/>
        <dbReference type="ChEBI" id="CHEBI:30616"/>
        <dbReference type="ChEBI" id="CHEBI:33019"/>
        <dbReference type="ChEBI" id="CHEBI:78442"/>
        <dbReference type="ChEBI" id="CHEBI:78516"/>
        <dbReference type="ChEBI" id="CHEBI:456215"/>
        <dbReference type="EC" id="6.1.1.12"/>
    </reaction>
</comment>
<dbReference type="EMBL" id="VLTM01000059">
    <property type="protein sequence ID" value="KAA0159020.1"/>
    <property type="molecule type" value="Genomic_DNA"/>
</dbReference>
<evidence type="ECO:0000256" key="2">
    <source>
        <dbReference type="ARBA" id="ARBA00005312"/>
    </source>
</evidence>
<protein>
    <recommendedName>
        <fullName evidence="3">aspartate--tRNA ligase</fullName>
        <ecNumber evidence="3">6.1.1.12</ecNumber>
    </recommendedName>
</protein>
<dbReference type="OMA" id="WVHEIRD"/>
<dbReference type="GO" id="GO:0005524">
    <property type="term" value="F:ATP binding"/>
    <property type="evidence" value="ECO:0007669"/>
    <property type="project" value="UniProtKB-KW"/>
</dbReference>
<dbReference type="GO" id="GO:0003723">
    <property type="term" value="F:RNA binding"/>
    <property type="evidence" value="ECO:0007669"/>
    <property type="project" value="TreeGrafter"/>
</dbReference>
<evidence type="ECO:0000256" key="9">
    <source>
        <dbReference type="ARBA" id="ARBA00023146"/>
    </source>
</evidence>
<evidence type="ECO:0000256" key="10">
    <source>
        <dbReference type="ARBA" id="ARBA00047904"/>
    </source>
</evidence>
<name>A0A5A8DHS5_CAFRO</name>
<evidence type="ECO:0000313" key="19">
    <source>
        <dbReference type="Proteomes" id="UP000324907"/>
    </source>
</evidence>
<dbReference type="PANTHER" id="PTHR43450:SF1">
    <property type="entry name" value="ASPARTATE--TRNA LIGASE, CYTOPLASMIC"/>
    <property type="match status" value="1"/>
</dbReference>
<dbReference type="EMBL" id="VLTN01000093">
    <property type="protein sequence ID" value="KAA0146282.1"/>
    <property type="molecule type" value="Genomic_DNA"/>
</dbReference>
<evidence type="ECO:0000256" key="7">
    <source>
        <dbReference type="ARBA" id="ARBA00022840"/>
    </source>
</evidence>
<evidence type="ECO:0000256" key="4">
    <source>
        <dbReference type="ARBA" id="ARBA00022490"/>
    </source>
</evidence>
<dbReference type="PROSITE" id="PS01287">
    <property type="entry name" value="RTC"/>
    <property type="match status" value="1"/>
</dbReference>
<dbReference type="EMBL" id="VLTL01000104">
    <property type="protein sequence ID" value="KAA0160882.1"/>
    <property type="molecule type" value="Genomic_DNA"/>
</dbReference>
<evidence type="ECO:0000313" key="20">
    <source>
        <dbReference type="Proteomes" id="UP000325113"/>
    </source>
</evidence>
<keyword evidence="4" id="KW-0963">Cytoplasm</keyword>
<keyword evidence="7" id="KW-0067">ATP-binding</keyword>
<feature type="region of interest" description="Disordered" evidence="11">
    <location>
        <begin position="1"/>
        <end position="40"/>
    </location>
</feature>
<dbReference type="GO" id="GO:0017101">
    <property type="term" value="C:aminoacyl-tRNA synthetase multienzyme complex"/>
    <property type="evidence" value="ECO:0007669"/>
    <property type="project" value="TreeGrafter"/>
</dbReference>
<dbReference type="GO" id="GO:0005829">
    <property type="term" value="C:cytosol"/>
    <property type="evidence" value="ECO:0007669"/>
    <property type="project" value="TreeGrafter"/>
</dbReference>
<evidence type="ECO:0000313" key="14">
    <source>
        <dbReference type="EMBL" id="KAA0159020.1"/>
    </source>
</evidence>
<evidence type="ECO:0000313" key="15">
    <source>
        <dbReference type="EMBL" id="KAA0160882.1"/>
    </source>
</evidence>
<dbReference type="PANTHER" id="PTHR43450">
    <property type="entry name" value="ASPARTYL-TRNA SYNTHETASE"/>
    <property type="match status" value="1"/>
</dbReference>
<dbReference type="EMBL" id="VLTO01000098">
    <property type="protein sequence ID" value="KAA0164945.1"/>
    <property type="molecule type" value="Genomic_DNA"/>
</dbReference>
<dbReference type="OrthoDB" id="372395at2759"/>
<accession>A0A5A8DHS5</accession>
<dbReference type="GO" id="GO:0004815">
    <property type="term" value="F:aspartate-tRNA ligase activity"/>
    <property type="evidence" value="ECO:0007669"/>
    <property type="project" value="UniProtKB-EC"/>
</dbReference>
<feature type="region of interest" description="Disordered" evidence="11">
    <location>
        <begin position="205"/>
        <end position="227"/>
    </location>
</feature>
<keyword evidence="9" id="KW-0030">Aminoacyl-tRNA synthetase</keyword>
<dbReference type="Gene3D" id="3.30.930.10">
    <property type="entry name" value="Bira Bifunctional Protein, Domain 2"/>
    <property type="match status" value="1"/>
</dbReference>
<dbReference type="Proteomes" id="UP000322899">
    <property type="component" value="Unassembled WGS sequence"/>
</dbReference>
<dbReference type="HAMAP" id="MF_02075">
    <property type="entry name" value="Asp_tRNA_synth_type2"/>
    <property type="match status" value="1"/>
</dbReference>
<dbReference type="InterPro" id="IPR004364">
    <property type="entry name" value="Aa-tRNA-synt_II"/>
</dbReference>
<dbReference type="SUPFAM" id="SSF55681">
    <property type="entry name" value="Class II aaRS and biotin synthetases"/>
    <property type="match status" value="1"/>
</dbReference>
<reference evidence="17 18" key="1">
    <citation type="submission" date="2019-07" db="EMBL/GenBank/DDBJ databases">
        <title>Genomes of Cafeteria roenbergensis.</title>
        <authorList>
            <person name="Fischer M.G."/>
            <person name="Hackl T."/>
            <person name="Roman M."/>
        </authorList>
    </citation>
    <scope>NUCLEOTIDE SEQUENCE [LARGE SCALE GENOMIC DNA]</scope>
    <source>
        <strain evidence="13 18">BVI</strain>
        <strain evidence="14 20">Cflag</strain>
        <strain evidence="16 17">E4-10P</strain>
        <strain evidence="15 19">RCC970-E3</strain>
    </source>
</reference>
<dbReference type="PRINTS" id="PR01042">
    <property type="entry name" value="TRNASYNTHASP"/>
</dbReference>
<organism evidence="16 17">
    <name type="scientific">Cafeteria roenbergensis</name>
    <name type="common">Marine flagellate</name>
    <dbReference type="NCBI Taxonomy" id="33653"/>
    <lineage>
        <taxon>Eukaryota</taxon>
        <taxon>Sar</taxon>
        <taxon>Stramenopiles</taxon>
        <taxon>Bigyra</taxon>
        <taxon>Opalozoa</taxon>
        <taxon>Bicosoecida</taxon>
        <taxon>Cafeteriaceae</taxon>
        <taxon>Cafeteria</taxon>
    </lineage>
</organism>
<comment type="similarity">
    <text evidence="2">Belongs to the class-II aminoacyl-tRNA synthetase family. Type 2 subfamily.</text>
</comment>
<evidence type="ECO:0000256" key="3">
    <source>
        <dbReference type="ARBA" id="ARBA00012841"/>
    </source>
</evidence>
<gene>
    <name evidence="16" type="ORF">FNF27_07727</name>
    <name evidence="15" type="ORF">FNF28_05304</name>
    <name evidence="13" type="ORF">FNF29_08153</name>
    <name evidence="14" type="ORF">FNF31_05083</name>
</gene>
<dbReference type="InterPro" id="IPR045864">
    <property type="entry name" value="aa-tRNA-synth_II/BPL/LPL"/>
</dbReference>
<keyword evidence="18" id="KW-1185">Reference proteome</keyword>
<dbReference type="InterPro" id="IPR002312">
    <property type="entry name" value="Asp/Asn-tRNA-synth_IIb"/>
</dbReference>
<dbReference type="AlphaFoldDB" id="A0A5A8DHS5"/>
<evidence type="ECO:0000256" key="6">
    <source>
        <dbReference type="ARBA" id="ARBA00022741"/>
    </source>
</evidence>
<sequence>MAAAEPAATAAPVAAEPAPAVSGAGEADVPGAKPKELSKKELRKLERERKAMEAAEAKAAEDAANFKFYGDFPLNQSREVTDRVWTRLAELTPALVGKSVLVRARLHKSSGKGKIAFVVLRQALETAQVVIESSDTLPKAMIKFATKIPRESIVDIAGVVRAVEPAVSCTQSDVEIVATSVHVVSRALSECPFTVENAMRPGEVADEEEAAEGATAEGSAAAAAASAGEEGSSSGLVSQVVRLNNRWIDMRTLANQAIFRLSSGVCTLFREALLAKGFVEIQTPKLLAGASEGGSEVFTTTYFGKPACLAQSPQLYKQMAAACSDLERVFEIGPVFRAENSQTHRHLCEFHGLDMEMTFNDHYHEVLDVFSDLFCSIFEGLQTRFAREIAAVKSQYPHEDFKWSNPALRLTFAEGVALLKANGYPDKDPLSDLTTAEERTLGALVKAKYDTDFFILDKFPMAVRPFYTMQDPANPDLSNSYDFFMRGEEILSGAQRVHDPAMIAAQAEGKGIPLPGIQSYIDAFKHGAFPHGGGGVGLERVVMLFLGLNDIRKAAMYPRDPRRLTP</sequence>
<evidence type="ECO:0000313" key="17">
    <source>
        <dbReference type="Proteomes" id="UP000322899"/>
    </source>
</evidence>
<dbReference type="GO" id="GO:0006422">
    <property type="term" value="P:aspartyl-tRNA aminoacylation"/>
    <property type="evidence" value="ECO:0007669"/>
    <property type="project" value="InterPro"/>
</dbReference>
<comment type="subcellular location">
    <subcellularLocation>
        <location evidence="1">Cytoplasm</location>
    </subcellularLocation>
</comment>
<evidence type="ECO:0000256" key="11">
    <source>
        <dbReference type="SAM" id="MobiDB-lite"/>
    </source>
</evidence>
<dbReference type="InterPro" id="IPR004523">
    <property type="entry name" value="Asp-tRNA_synthase_2"/>
</dbReference>